<dbReference type="AlphaFoldDB" id="A0A931SAR8"/>
<proteinExistence type="predicted"/>
<evidence type="ECO:0000313" key="2">
    <source>
        <dbReference type="EMBL" id="MBI2096561.1"/>
    </source>
</evidence>
<protein>
    <submittedName>
        <fullName evidence="2">Uncharacterized protein</fullName>
    </submittedName>
</protein>
<name>A0A931SAR8_9BACT</name>
<dbReference type="Proteomes" id="UP000724148">
    <property type="component" value="Unassembled WGS sequence"/>
</dbReference>
<feature type="transmembrane region" description="Helical" evidence="1">
    <location>
        <begin position="9"/>
        <end position="29"/>
    </location>
</feature>
<gene>
    <name evidence="2" type="ORF">HYT40_00135</name>
</gene>
<accession>A0A931SAR8</accession>
<keyword evidence="1" id="KW-0812">Transmembrane</keyword>
<comment type="caution">
    <text evidence="2">The sequence shown here is derived from an EMBL/GenBank/DDBJ whole genome shotgun (WGS) entry which is preliminary data.</text>
</comment>
<keyword evidence="1" id="KW-1133">Transmembrane helix</keyword>
<dbReference type="EMBL" id="JACOZA010000003">
    <property type="protein sequence ID" value="MBI2096561.1"/>
    <property type="molecule type" value="Genomic_DNA"/>
</dbReference>
<keyword evidence="1" id="KW-0472">Membrane</keyword>
<reference evidence="2" key="1">
    <citation type="submission" date="2020-07" db="EMBL/GenBank/DDBJ databases">
        <title>Huge and variable diversity of episymbiotic CPR bacteria and DPANN archaea in groundwater ecosystems.</title>
        <authorList>
            <person name="He C.Y."/>
            <person name="Keren R."/>
            <person name="Whittaker M."/>
            <person name="Farag I.F."/>
            <person name="Doudna J."/>
            <person name="Cate J.H.D."/>
            <person name="Banfield J.F."/>
        </authorList>
    </citation>
    <scope>NUCLEOTIDE SEQUENCE</scope>
    <source>
        <strain evidence="2">NC_groundwater_193_Ag_S-0.1um_51_7</strain>
    </source>
</reference>
<organism evidence="2 3">
    <name type="scientific">Candidatus Sungiibacteriota bacterium</name>
    <dbReference type="NCBI Taxonomy" id="2750080"/>
    <lineage>
        <taxon>Bacteria</taxon>
        <taxon>Candidatus Sungiibacteriota</taxon>
    </lineage>
</organism>
<sequence>MSQEIPKKIYIGLIVILLAGNIFFFFQYLRVQRDAQKTIEAVKAQKAVNVKVRDFAELFIEKVLKAEAEIDFDTRLILENTVRDIGDDEILAKWREFVDSKTEPEAQQKVKSLLSLLVKKIKSVPNP</sequence>
<evidence type="ECO:0000256" key="1">
    <source>
        <dbReference type="SAM" id="Phobius"/>
    </source>
</evidence>
<evidence type="ECO:0000313" key="3">
    <source>
        <dbReference type="Proteomes" id="UP000724148"/>
    </source>
</evidence>